<sequence>MALTYSPQLLSGSTNGRPIEVATIATPGTTIHTVQSTGTDAREEVHLFAANRSTASMPLTIELGGTATTDQILTFIGAQTGFDRVIPGIRFTATTSIVRAFTTGTATDSLSLDGWVDRAT</sequence>
<proteinExistence type="predicted"/>
<dbReference type="EMBL" id="LAZR01005588">
    <property type="protein sequence ID" value="KKM98713.1"/>
    <property type="molecule type" value="Genomic_DNA"/>
</dbReference>
<dbReference type="AlphaFoldDB" id="A0A0F9LZ53"/>
<comment type="caution">
    <text evidence="1">The sequence shown here is derived from an EMBL/GenBank/DDBJ whole genome shotgun (WGS) entry which is preliminary data.</text>
</comment>
<gene>
    <name evidence="1" type="ORF">LCGC14_1155250</name>
</gene>
<evidence type="ECO:0000313" key="1">
    <source>
        <dbReference type="EMBL" id="KKM98713.1"/>
    </source>
</evidence>
<protein>
    <submittedName>
        <fullName evidence="1">Uncharacterized protein</fullName>
    </submittedName>
</protein>
<organism evidence="1">
    <name type="scientific">marine sediment metagenome</name>
    <dbReference type="NCBI Taxonomy" id="412755"/>
    <lineage>
        <taxon>unclassified sequences</taxon>
        <taxon>metagenomes</taxon>
        <taxon>ecological metagenomes</taxon>
    </lineage>
</organism>
<reference evidence="1" key="1">
    <citation type="journal article" date="2015" name="Nature">
        <title>Complex archaea that bridge the gap between prokaryotes and eukaryotes.</title>
        <authorList>
            <person name="Spang A."/>
            <person name="Saw J.H."/>
            <person name="Jorgensen S.L."/>
            <person name="Zaremba-Niedzwiedzka K."/>
            <person name="Martijn J."/>
            <person name="Lind A.E."/>
            <person name="van Eijk R."/>
            <person name="Schleper C."/>
            <person name="Guy L."/>
            <person name="Ettema T.J."/>
        </authorList>
    </citation>
    <scope>NUCLEOTIDE SEQUENCE</scope>
</reference>
<accession>A0A0F9LZ53</accession>
<name>A0A0F9LZ53_9ZZZZ</name>